<reference evidence="1 2" key="1">
    <citation type="journal article" date="2017" name="PLoS Biol.">
        <title>The sea cucumber genome provides insights into morphological evolution and visceral regeneration.</title>
        <authorList>
            <person name="Zhang X."/>
            <person name="Sun L."/>
            <person name="Yuan J."/>
            <person name="Sun Y."/>
            <person name="Gao Y."/>
            <person name="Zhang L."/>
            <person name="Li S."/>
            <person name="Dai H."/>
            <person name="Hamel J.F."/>
            <person name="Liu C."/>
            <person name="Yu Y."/>
            <person name="Liu S."/>
            <person name="Lin W."/>
            <person name="Guo K."/>
            <person name="Jin S."/>
            <person name="Xu P."/>
            <person name="Storey K.B."/>
            <person name="Huan P."/>
            <person name="Zhang T."/>
            <person name="Zhou Y."/>
            <person name="Zhang J."/>
            <person name="Lin C."/>
            <person name="Li X."/>
            <person name="Xing L."/>
            <person name="Huo D."/>
            <person name="Sun M."/>
            <person name="Wang L."/>
            <person name="Mercier A."/>
            <person name="Li F."/>
            <person name="Yang H."/>
            <person name="Xiang J."/>
        </authorList>
    </citation>
    <scope>NUCLEOTIDE SEQUENCE [LARGE SCALE GENOMIC DNA]</scope>
    <source>
        <strain evidence="1">Shaxun</strain>
        <tissue evidence="1">Muscle</tissue>
    </source>
</reference>
<dbReference type="PANTHER" id="PTHR32301">
    <property type="entry name" value="COUNTIN RECEPTOR CNR3-RELATED"/>
    <property type="match status" value="1"/>
</dbReference>
<protein>
    <submittedName>
        <fullName evidence="1">Uncharacterized protein</fullName>
    </submittedName>
</protein>
<dbReference type="Gene3D" id="3.40.50.300">
    <property type="entry name" value="P-loop containing nucleotide triphosphate hydrolases"/>
    <property type="match status" value="1"/>
</dbReference>
<sequence>MNGVIKPEDHDIMMGGASLGVCESFSSRRCSYFTIVREPYDRMISHYFFCKEGGESSISCDNKTIEEFAIDAGSIFFAQLALTVDCRCENNCNDLSKQPWHCSNDYKTYYANAEHKEEMLQYLVQHLDKYFAVIGLTEEYEVTLNLLQHTFGLPFHDRCHETRQNAGSYGTQDKRELDEKKTEALKAMQASQRVKEILHPDVVLYERAKEIYNIQKTKLFST</sequence>
<comment type="caution">
    <text evidence="1">The sequence shown here is derived from an EMBL/GenBank/DDBJ whole genome shotgun (WGS) entry which is preliminary data.</text>
</comment>
<dbReference type="EMBL" id="MRZV01000725">
    <property type="protein sequence ID" value="PIK45238.1"/>
    <property type="molecule type" value="Genomic_DNA"/>
</dbReference>
<name>A0A2G8KB48_STIJA</name>
<keyword evidence="2" id="KW-1185">Reference proteome</keyword>
<proteinExistence type="predicted"/>
<evidence type="ECO:0000313" key="1">
    <source>
        <dbReference type="EMBL" id="PIK45238.1"/>
    </source>
</evidence>
<dbReference type="AlphaFoldDB" id="A0A2G8KB48"/>
<dbReference type="InterPro" id="IPR053259">
    <property type="entry name" value="Golvesin-related_Golgi"/>
</dbReference>
<evidence type="ECO:0000313" key="2">
    <source>
        <dbReference type="Proteomes" id="UP000230750"/>
    </source>
</evidence>
<dbReference type="InterPro" id="IPR027417">
    <property type="entry name" value="P-loop_NTPase"/>
</dbReference>
<accession>A0A2G8KB48</accession>
<dbReference type="Proteomes" id="UP000230750">
    <property type="component" value="Unassembled WGS sequence"/>
</dbReference>
<organism evidence="1 2">
    <name type="scientific">Stichopus japonicus</name>
    <name type="common">Sea cucumber</name>
    <dbReference type="NCBI Taxonomy" id="307972"/>
    <lineage>
        <taxon>Eukaryota</taxon>
        <taxon>Metazoa</taxon>
        <taxon>Echinodermata</taxon>
        <taxon>Eleutherozoa</taxon>
        <taxon>Echinozoa</taxon>
        <taxon>Holothuroidea</taxon>
        <taxon>Aspidochirotacea</taxon>
        <taxon>Aspidochirotida</taxon>
        <taxon>Stichopodidae</taxon>
        <taxon>Apostichopus</taxon>
    </lineage>
</organism>
<gene>
    <name evidence="1" type="ORF">BSL78_17908</name>
</gene>
<dbReference type="PANTHER" id="PTHR32301:SF6">
    <property type="entry name" value="GOLVESIN-RELATED"/>
    <property type="match status" value="1"/>
</dbReference>
<dbReference type="SUPFAM" id="SSF52540">
    <property type="entry name" value="P-loop containing nucleoside triphosphate hydrolases"/>
    <property type="match status" value="1"/>
</dbReference>
<dbReference type="OrthoDB" id="10010208at2759"/>